<gene>
    <name evidence="8" type="ORF">K8W02_11400</name>
</gene>
<dbReference type="PANTHER" id="PTHR30606">
    <property type="entry name" value="LIPID A BIOSYNTHESIS LAUROYL ACYLTRANSFERASE"/>
    <property type="match status" value="1"/>
</dbReference>
<dbReference type="GO" id="GO:0009247">
    <property type="term" value="P:glycolipid biosynthetic process"/>
    <property type="evidence" value="ECO:0007669"/>
    <property type="project" value="UniProtKB-ARBA"/>
</dbReference>
<comment type="caution">
    <text evidence="8">The sequence shown here is derived from an EMBL/GenBank/DDBJ whole genome shotgun (WGS) entry which is preliminary data.</text>
</comment>
<keyword evidence="2" id="KW-1003">Cell membrane</keyword>
<protein>
    <submittedName>
        <fullName evidence="8">Lysophospholipid acyltransferase family protein</fullName>
    </submittedName>
</protein>
<feature type="transmembrane region" description="Helical" evidence="7">
    <location>
        <begin position="12"/>
        <end position="35"/>
    </location>
</feature>
<dbReference type="InterPro" id="IPR004960">
    <property type="entry name" value="LipA_acyltrans"/>
</dbReference>
<sequence>MKHRIIYGLTYAGMWLLASLPFSLLYILSDGLYLLMRHVFHYRRKVVRQNLRNSFPEKSAGELKEIEREFYHYLCDYMLEEVKMMRMSFRELTGRMEYVNKELYLEMIEKRGGIVLLIPHYANFEWITGMSSIMRPEDVPIQVYKPLRNPYLDELFQRIRSRFGGYNVPKHATARELVKLRRAGKRMAVGLITDQSPNVIEAHYWTTFLHQPTVFMDGAERIAKLMDFPVFYCDLHRVLRGYCRVNFDLLVEHPKQTADGEITEMFARRLEKTICDNPPYWFWSHKRWKLKPENIVAHHG</sequence>
<organism evidence="8 9">
    <name type="scientific">Mediterranea massiliensis</name>
    <dbReference type="NCBI Taxonomy" id="1841865"/>
    <lineage>
        <taxon>Bacteria</taxon>
        <taxon>Pseudomonadati</taxon>
        <taxon>Bacteroidota</taxon>
        <taxon>Bacteroidia</taxon>
        <taxon>Bacteroidales</taxon>
        <taxon>Bacteroidaceae</taxon>
        <taxon>Mediterranea</taxon>
    </lineage>
</organism>
<keyword evidence="7" id="KW-1133">Transmembrane helix</keyword>
<keyword evidence="3" id="KW-0997">Cell inner membrane</keyword>
<name>A0A921LEY7_9BACT</name>
<comment type="subcellular location">
    <subcellularLocation>
        <location evidence="1">Cell inner membrane</location>
    </subcellularLocation>
</comment>
<reference evidence="8" key="1">
    <citation type="journal article" date="2021" name="PeerJ">
        <title>Extensive microbial diversity within the chicken gut microbiome revealed by metagenomics and culture.</title>
        <authorList>
            <person name="Gilroy R."/>
            <person name="Ravi A."/>
            <person name="Getino M."/>
            <person name="Pursley I."/>
            <person name="Horton D.L."/>
            <person name="Alikhan N.F."/>
            <person name="Baker D."/>
            <person name="Gharbi K."/>
            <person name="Hall N."/>
            <person name="Watson M."/>
            <person name="Adriaenssens E.M."/>
            <person name="Foster-Nyarko E."/>
            <person name="Jarju S."/>
            <person name="Secka A."/>
            <person name="Antonio M."/>
            <person name="Oren A."/>
            <person name="Chaudhuri R.R."/>
            <person name="La Ragione R."/>
            <person name="Hildebrand F."/>
            <person name="Pallen M.J."/>
        </authorList>
    </citation>
    <scope>NUCLEOTIDE SEQUENCE</scope>
    <source>
        <strain evidence="8">CHK55-1828</strain>
    </source>
</reference>
<evidence type="ECO:0000256" key="1">
    <source>
        <dbReference type="ARBA" id="ARBA00004533"/>
    </source>
</evidence>
<dbReference type="GO" id="GO:0005886">
    <property type="term" value="C:plasma membrane"/>
    <property type="evidence" value="ECO:0007669"/>
    <property type="project" value="UniProtKB-SubCell"/>
</dbReference>
<evidence type="ECO:0000313" key="9">
    <source>
        <dbReference type="Proteomes" id="UP000717835"/>
    </source>
</evidence>
<keyword evidence="4" id="KW-0808">Transferase</keyword>
<accession>A0A921LEY7</accession>
<reference evidence="8" key="2">
    <citation type="submission" date="2021-09" db="EMBL/GenBank/DDBJ databases">
        <authorList>
            <person name="Gilroy R."/>
        </authorList>
    </citation>
    <scope>NUCLEOTIDE SEQUENCE</scope>
    <source>
        <strain evidence="8">CHK55-1828</strain>
    </source>
</reference>
<keyword evidence="6 8" id="KW-0012">Acyltransferase</keyword>
<keyword evidence="7" id="KW-0812">Transmembrane</keyword>
<dbReference type="CDD" id="cd07984">
    <property type="entry name" value="LPLAT_LABLAT-like"/>
    <property type="match status" value="1"/>
</dbReference>
<evidence type="ECO:0000313" key="8">
    <source>
        <dbReference type="EMBL" id="HJF92967.1"/>
    </source>
</evidence>
<evidence type="ECO:0000256" key="4">
    <source>
        <dbReference type="ARBA" id="ARBA00022679"/>
    </source>
</evidence>
<evidence type="ECO:0000256" key="2">
    <source>
        <dbReference type="ARBA" id="ARBA00022475"/>
    </source>
</evidence>
<dbReference type="PANTHER" id="PTHR30606:SF10">
    <property type="entry name" value="PHOSPHATIDYLINOSITOL MANNOSIDE ACYLTRANSFERASE"/>
    <property type="match status" value="1"/>
</dbReference>
<dbReference type="GO" id="GO:0016746">
    <property type="term" value="F:acyltransferase activity"/>
    <property type="evidence" value="ECO:0007669"/>
    <property type="project" value="UniProtKB-KW"/>
</dbReference>
<dbReference type="Proteomes" id="UP000717835">
    <property type="component" value="Unassembled WGS sequence"/>
</dbReference>
<dbReference type="RefSeq" id="WP_022021213.1">
    <property type="nucleotide sequence ID" value="NZ_DYVX01000092.1"/>
</dbReference>
<keyword evidence="5 7" id="KW-0472">Membrane</keyword>
<proteinExistence type="predicted"/>
<dbReference type="EMBL" id="DYVX01000092">
    <property type="protein sequence ID" value="HJF92967.1"/>
    <property type="molecule type" value="Genomic_DNA"/>
</dbReference>
<dbReference type="Pfam" id="PF03279">
    <property type="entry name" value="Lip_A_acyltrans"/>
    <property type="match status" value="1"/>
</dbReference>
<evidence type="ECO:0000256" key="7">
    <source>
        <dbReference type="SAM" id="Phobius"/>
    </source>
</evidence>
<evidence type="ECO:0000256" key="5">
    <source>
        <dbReference type="ARBA" id="ARBA00023136"/>
    </source>
</evidence>
<evidence type="ECO:0000256" key="6">
    <source>
        <dbReference type="ARBA" id="ARBA00023315"/>
    </source>
</evidence>
<dbReference type="AlphaFoldDB" id="A0A921LEY7"/>
<evidence type="ECO:0000256" key="3">
    <source>
        <dbReference type="ARBA" id="ARBA00022519"/>
    </source>
</evidence>